<keyword evidence="7" id="KW-0969">Cilium</keyword>
<dbReference type="PANTHER" id="PTHR24150">
    <property type="entry name" value="ANKYRIN REPEAT AND MYND DOMAIN-CONTAINING PROTEIN 2"/>
    <property type="match status" value="1"/>
</dbReference>
<dbReference type="PROSITE" id="PS50865">
    <property type="entry name" value="ZF_MYND_2"/>
    <property type="match status" value="1"/>
</dbReference>
<dbReference type="InterPro" id="IPR002110">
    <property type="entry name" value="Ankyrin_rpt"/>
</dbReference>
<evidence type="ECO:0000256" key="5">
    <source>
        <dbReference type="ARBA" id="ARBA00022833"/>
    </source>
</evidence>
<reference evidence="13" key="1">
    <citation type="journal article" date="2019" name="bioRxiv">
        <title>Long live the king: chromosome-level assembly of the lion (Panthera leo) using linked-read, Hi-C, and long read data.</title>
        <authorList>
            <person name="Armstrong E.E."/>
            <person name="Taylor R.W."/>
            <person name="Miller D.E."/>
            <person name="Kaelin C."/>
            <person name="Barsh G."/>
            <person name="Hadly E.A."/>
            <person name="Petrov D."/>
        </authorList>
    </citation>
    <scope>NUCLEOTIDE SEQUENCE [LARGE SCALE GENOMIC DNA]</scope>
</reference>
<dbReference type="InterPro" id="IPR002893">
    <property type="entry name" value="Znf_MYND"/>
</dbReference>
<evidence type="ECO:0000313" key="13">
    <source>
        <dbReference type="Ensembl" id="ENSPLOP00000029024.1"/>
    </source>
</evidence>
<comment type="subcellular location">
    <subcellularLocation>
        <location evidence="1">Cell projection</location>
        <location evidence="1">Cilium</location>
    </subcellularLocation>
</comment>
<dbReference type="PANTHER" id="PTHR24150:SF8">
    <property type="entry name" value="ANKYRIN REPEAT AND MYND DOMAIN-CONTAINING PROTEIN 2"/>
    <property type="match status" value="1"/>
</dbReference>
<dbReference type="InterPro" id="IPR052452">
    <property type="entry name" value="Ankyrin-MYND_dom_contain_2"/>
</dbReference>
<dbReference type="PROSITE" id="PS50297">
    <property type="entry name" value="ANK_REP_REGION"/>
    <property type="match status" value="1"/>
</dbReference>
<sequence>MVHITKGELTQEEKELLEVIGKGTVQEAGTLLASKNVRVNCLDENGMTPLMHAAYKGKLDMCRLLLRHGADVNCHQHEHGYTALMFAALSGQHDCVTIINNFFPRERLDYYTKPQGLDKEPKLPPKLAGPLHKIITTTNLHPVKIVMLINENPLLAEETALNKCYKVMDLICEKCMKQRDMNEVLAMKMHYISCIFQKCINFLKDGENKLDTLIKSLLRGRASDGFPVYQEKIIRESIRKFPYCEATLLQQLVRSIAPVEIGSDPTAFSVLTQAITGQVGFVDVEFCTTCGEKGASKRCSVCKMVIYCDQTCQKTHWFAHKKICKNLKDIYEKQQLEAAKEKSEEENNGKLDVNSNCVNEEQPEAETGTSQEDCNPKESVEGEEERPQSEVGLEGLQDAPAGPQASEE</sequence>
<accession>A0A8C8Y6G4</accession>
<evidence type="ECO:0000256" key="11">
    <source>
        <dbReference type="SAM" id="MobiDB-lite"/>
    </source>
</evidence>
<dbReference type="FunFam" id="6.10.140.2220:FF:000010">
    <property type="entry name" value="Ankyrin repeat and MYND domain-containing protein 2"/>
    <property type="match status" value="1"/>
</dbReference>
<dbReference type="SUPFAM" id="SSF144232">
    <property type="entry name" value="HIT/MYND zinc finger-like"/>
    <property type="match status" value="1"/>
</dbReference>
<evidence type="ECO:0000256" key="6">
    <source>
        <dbReference type="ARBA" id="ARBA00023043"/>
    </source>
</evidence>
<evidence type="ECO:0000256" key="9">
    <source>
        <dbReference type="PROSITE-ProRule" id="PRU00023"/>
    </source>
</evidence>
<feature type="domain" description="MYND-type" evidence="12">
    <location>
        <begin position="287"/>
        <end position="324"/>
    </location>
</feature>
<keyword evidence="4 10" id="KW-0863">Zinc-finger</keyword>
<dbReference type="Pfam" id="PF12796">
    <property type="entry name" value="Ank_2"/>
    <property type="match status" value="1"/>
</dbReference>
<gene>
    <name evidence="13" type="primary">ANKMY2</name>
</gene>
<keyword evidence="2" id="KW-0479">Metal-binding</keyword>
<dbReference type="GO" id="GO:0005929">
    <property type="term" value="C:cilium"/>
    <property type="evidence" value="ECO:0007669"/>
    <property type="project" value="UniProtKB-SubCell"/>
</dbReference>
<evidence type="ECO:0000313" key="14">
    <source>
        <dbReference type="Proteomes" id="UP000694399"/>
    </source>
</evidence>
<dbReference type="GeneTree" id="ENSGT00390000016820"/>
<evidence type="ECO:0000256" key="2">
    <source>
        <dbReference type="ARBA" id="ARBA00022723"/>
    </source>
</evidence>
<proteinExistence type="predicted"/>
<evidence type="ECO:0000256" key="10">
    <source>
        <dbReference type="PROSITE-ProRule" id="PRU00134"/>
    </source>
</evidence>
<dbReference type="Proteomes" id="UP000694399">
    <property type="component" value="Chromosome A3"/>
</dbReference>
<dbReference type="Gene3D" id="6.10.140.2220">
    <property type="match status" value="1"/>
</dbReference>
<organism evidence="13 14">
    <name type="scientific">Panthera leo</name>
    <name type="common">Lion</name>
    <dbReference type="NCBI Taxonomy" id="9689"/>
    <lineage>
        <taxon>Eukaryota</taxon>
        <taxon>Metazoa</taxon>
        <taxon>Chordata</taxon>
        <taxon>Craniata</taxon>
        <taxon>Vertebrata</taxon>
        <taxon>Euteleostomi</taxon>
        <taxon>Mammalia</taxon>
        <taxon>Eutheria</taxon>
        <taxon>Laurasiatheria</taxon>
        <taxon>Carnivora</taxon>
        <taxon>Feliformia</taxon>
        <taxon>Felidae</taxon>
        <taxon>Pantherinae</taxon>
        <taxon>Panthera</taxon>
    </lineage>
</organism>
<evidence type="ECO:0000256" key="8">
    <source>
        <dbReference type="ARBA" id="ARBA00023273"/>
    </source>
</evidence>
<reference evidence="13" key="3">
    <citation type="submission" date="2025-09" db="UniProtKB">
        <authorList>
            <consortium name="Ensembl"/>
        </authorList>
    </citation>
    <scope>IDENTIFICATION</scope>
</reference>
<dbReference type="Pfam" id="PF01753">
    <property type="entry name" value="zf-MYND"/>
    <property type="match status" value="1"/>
</dbReference>
<keyword evidence="3" id="KW-0677">Repeat</keyword>
<dbReference type="Ensembl" id="ENSPLOT00000032056.1">
    <property type="protein sequence ID" value="ENSPLOP00000029024.1"/>
    <property type="gene ID" value="ENSPLOG00000021257.1"/>
</dbReference>
<evidence type="ECO:0000259" key="12">
    <source>
        <dbReference type="PROSITE" id="PS50865"/>
    </source>
</evidence>
<feature type="repeat" description="ANK" evidence="9">
    <location>
        <begin position="45"/>
        <end position="77"/>
    </location>
</feature>
<protein>
    <submittedName>
        <fullName evidence="13">Ankyrin repeat and MYND domain containing 2</fullName>
    </submittedName>
</protein>
<dbReference type="PROSITE" id="PS50088">
    <property type="entry name" value="ANK_REPEAT"/>
    <property type="match status" value="1"/>
</dbReference>
<keyword evidence="14" id="KW-1185">Reference proteome</keyword>
<evidence type="ECO:0000256" key="3">
    <source>
        <dbReference type="ARBA" id="ARBA00022737"/>
    </source>
</evidence>
<keyword evidence="5" id="KW-0862">Zinc</keyword>
<feature type="compositionally biased region" description="Basic and acidic residues" evidence="11">
    <location>
        <begin position="340"/>
        <end position="349"/>
    </location>
</feature>
<name>A0A8C8Y6G4_PANLE</name>
<feature type="region of interest" description="Disordered" evidence="11">
    <location>
        <begin position="340"/>
        <end position="408"/>
    </location>
</feature>
<keyword evidence="6 9" id="KW-0040">ANK repeat</keyword>
<reference evidence="13" key="2">
    <citation type="submission" date="2025-08" db="UniProtKB">
        <authorList>
            <consortium name="Ensembl"/>
        </authorList>
    </citation>
    <scope>IDENTIFICATION</scope>
</reference>
<dbReference type="GO" id="GO:0008270">
    <property type="term" value="F:zinc ion binding"/>
    <property type="evidence" value="ECO:0007669"/>
    <property type="project" value="UniProtKB-KW"/>
</dbReference>
<dbReference type="SUPFAM" id="SSF48403">
    <property type="entry name" value="Ankyrin repeat"/>
    <property type="match status" value="1"/>
</dbReference>
<evidence type="ECO:0000256" key="7">
    <source>
        <dbReference type="ARBA" id="ARBA00023069"/>
    </source>
</evidence>
<dbReference type="AlphaFoldDB" id="A0A8C8Y6G4"/>
<keyword evidence="8" id="KW-0966">Cell projection</keyword>
<dbReference type="Gene3D" id="1.25.40.20">
    <property type="entry name" value="Ankyrin repeat-containing domain"/>
    <property type="match status" value="1"/>
</dbReference>
<evidence type="ECO:0000256" key="1">
    <source>
        <dbReference type="ARBA" id="ARBA00004138"/>
    </source>
</evidence>
<dbReference type="InterPro" id="IPR036770">
    <property type="entry name" value="Ankyrin_rpt-contain_sf"/>
</dbReference>
<dbReference type="PROSITE" id="PS01360">
    <property type="entry name" value="ZF_MYND_1"/>
    <property type="match status" value="1"/>
</dbReference>
<feature type="compositionally biased region" description="Basic and acidic residues" evidence="11">
    <location>
        <begin position="374"/>
        <end position="388"/>
    </location>
</feature>
<dbReference type="SMART" id="SM00248">
    <property type="entry name" value="ANK"/>
    <property type="match status" value="2"/>
</dbReference>
<evidence type="ECO:0000256" key="4">
    <source>
        <dbReference type="ARBA" id="ARBA00022771"/>
    </source>
</evidence>